<reference evidence="1 2" key="1">
    <citation type="submission" date="2017-03" db="EMBL/GenBank/DDBJ databases">
        <title>Genome Survey of Euroglyphus maynei.</title>
        <authorList>
            <person name="Arlian L.G."/>
            <person name="Morgan M.S."/>
            <person name="Rider S.D."/>
        </authorList>
    </citation>
    <scope>NUCLEOTIDE SEQUENCE [LARGE SCALE GENOMIC DNA]</scope>
    <source>
        <strain evidence="1">Arlian Lab</strain>
        <tissue evidence="1">Whole body</tissue>
    </source>
</reference>
<comment type="caution">
    <text evidence="1">The sequence shown here is derived from an EMBL/GenBank/DDBJ whole genome shotgun (WGS) entry which is preliminary data.</text>
</comment>
<evidence type="ECO:0008006" key="3">
    <source>
        <dbReference type="Google" id="ProtNLM"/>
    </source>
</evidence>
<name>A0A1Y3B8I5_EURMA</name>
<proteinExistence type="predicted"/>
<evidence type="ECO:0000313" key="2">
    <source>
        <dbReference type="Proteomes" id="UP000194236"/>
    </source>
</evidence>
<gene>
    <name evidence="1" type="ORF">BLA29_014354</name>
</gene>
<evidence type="ECO:0000313" key="1">
    <source>
        <dbReference type="EMBL" id="OTF75926.1"/>
    </source>
</evidence>
<dbReference type="Gene3D" id="1.20.58.70">
    <property type="match status" value="1"/>
</dbReference>
<dbReference type="AlphaFoldDB" id="A0A1Y3B8I5"/>
<sequence length="74" mass="8798">MVRDRLAEFRKQAGINDDDYEQEQCTVIISSMDTEKFIEKVENIRQVTEQMENLIKQMKDYHSRMLLSAKPDES</sequence>
<dbReference type="EMBL" id="MUJZ01039716">
    <property type="protein sequence ID" value="OTF75926.1"/>
    <property type="molecule type" value="Genomic_DNA"/>
</dbReference>
<keyword evidence="2" id="KW-1185">Reference proteome</keyword>
<organism evidence="1 2">
    <name type="scientific">Euroglyphus maynei</name>
    <name type="common">Mayne's house dust mite</name>
    <dbReference type="NCBI Taxonomy" id="6958"/>
    <lineage>
        <taxon>Eukaryota</taxon>
        <taxon>Metazoa</taxon>
        <taxon>Ecdysozoa</taxon>
        <taxon>Arthropoda</taxon>
        <taxon>Chelicerata</taxon>
        <taxon>Arachnida</taxon>
        <taxon>Acari</taxon>
        <taxon>Acariformes</taxon>
        <taxon>Sarcoptiformes</taxon>
        <taxon>Astigmata</taxon>
        <taxon>Psoroptidia</taxon>
        <taxon>Analgoidea</taxon>
        <taxon>Pyroglyphidae</taxon>
        <taxon>Pyroglyphinae</taxon>
        <taxon>Euroglyphus</taxon>
    </lineage>
</organism>
<dbReference type="Proteomes" id="UP000194236">
    <property type="component" value="Unassembled WGS sequence"/>
</dbReference>
<accession>A0A1Y3B8I5</accession>
<protein>
    <recommendedName>
        <fullName evidence="3">Syntaxin N-terminal domain-containing protein</fullName>
    </recommendedName>
</protein>